<dbReference type="Proteomes" id="UP000604825">
    <property type="component" value="Unassembled WGS sequence"/>
</dbReference>
<feature type="region of interest" description="Disordered" evidence="1">
    <location>
        <begin position="1"/>
        <end position="34"/>
    </location>
</feature>
<comment type="caution">
    <text evidence="2">The sequence shown here is derived from an EMBL/GenBank/DDBJ whole genome shotgun (WGS) entry which is preliminary data.</text>
</comment>
<sequence>MATRRAAGATAPPDSGAAPHVGPGGGLRRPRSGPVAFPEEGSRLLDFAGAGATLRQLLDSLLAAAAHLRLFLSSAPTLHRHQKEFVLVEIVLRLNYVKQVKMMCIHSLVQSLFVQLFEKIHVSEFALSHKYHKELLQLKQKDYTKAHELLEDVLMDQKKSNIQTNSL</sequence>
<gene>
    <name evidence="2" type="ORF">NCGR_LOCUS4717</name>
</gene>
<protein>
    <submittedName>
        <fullName evidence="2">Uncharacterized protein</fullName>
    </submittedName>
</protein>
<dbReference type="EMBL" id="CAJGYO010000001">
    <property type="protein sequence ID" value="CAD6207092.1"/>
    <property type="molecule type" value="Genomic_DNA"/>
</dbReference>
<organism evidence="2 3">
    <name type="scientific">Miscanthus lutarioriparius</name>
    <dbReference type="NCBI Taxonomy" id="422564"/>
    <lineage>
        <taxon>Eukaryota</taxon>
        <taxon>Viridiplantae</taxon>
        <taxon>Streptophyta</taxon>
        <taxon>Embryophyta</taxon>
        <taxon>Tracheophyta</taxon>
        <taxon>Spermatophyta</taxon>
        <taxon>Magnoliopsida</taxon>
        <taxon>Liliopsida</taxon>
        <taxon>Poales</taxon>
        <taxon>Poaceae</taxon>
        <taxon>PACMAD clade</taxon>
        <taxon>Panicoideae</taxon>
        <taxon>Andropogonodae</taxon>
        <taxon>Andropogoneae</taxon>
        <taxon>Saccharinae</taxon>
        <taxon>Miscanthus</taxon>
    </lineage>
</organism>
<accession>A0A811MDP0</accession>
<evidence type="ECO:0000256" key="1">
    <source>
        <dbReference type="SAM" id="MobiDB-lite"/>
    </source>
</evidence>
<dbReference type="AlphaFoldDB" id="A0A811MDP0"/>
<evidence type="ECO:0000313" key="2">
    <source>
        <dbReference type="EMBL" id="CAD6207092.1"/>
    </source>
</evidence>
<proteinExistence type="predicted"/>
<feature type="compositionally biased region" description="Low complexity" evidence="1">
    <location>
        <begin position="1"/>
        <end position="13"/>
    </location>
</feature>
<name>A0A811MDP0_9POAL</name>
<reference evidence="2" key="1">
    <citation type="submission" date="2020-10" db="EMBL/GenBank/DDBJ databases">
        <authorList>
            <person name="Han B."/>
            <person name="Lu T."/>
            <person name="Zhao Q."/>
            <person name="Huang X."/>
            <person name="Zhao Y."/>
        </authorList>
    </citation>
    <scope>NUCLEOTIDE SEQUENCE</scope>
</reference>
<evidence type="ECO:0000313" key="3">
    <source>
        <dbReference type="Proteomes" id="UP000604825"/>
    </source>
</evidence>
<keyword evidence="3" id="KW-1185">Reference proteome</keyword>